<evidence type="ECO:0000256" key="11">
    <source>
        <dbReference type="ARBA" id="ARBA00049714"/>
    </source>
</evidence>
<dbReference type="InterPro" id="IPR036188">
    <property type="entry name" value="FAD/NAD-bd_sf"/>
</dbReference>
<comment type="catalytic activity">
    <reaction evidence="8">
        <text>5,6-dihydrothymine + NAD(+) = thymine + NADH + H(+)</text>
        <dbReference type="Rhea" id="RHEA:28791"/>
        <dbReference type="ChEBI" id="CHEBI:15378"/>
        <dbReference type="ChEBI" id="CHEBI:17821"/>
        <dbReference type="ChEBI" id="CHEBI:27468"/>
        <dbReference type="ChEBI" id="CHEBI:57540"/>
        <dbReference type="ChEBI" id="CHEBI:57945"/>
        <dbReference type="EC" id="1.3.1.1"/>
    </reaction>
</comment>
<comment type="function">
    <text evidence="10">Involved in pyrimidine base degradation. Catalyzes physiologically the reduction of uracil to 5,6-dihydrouracil (DHU) by using NADH as a specific cosubstrate. It also catalyzes the reverse reaction and the reduction of thymine to 5,6-dihydrothymine (DHT).</text>
</comment>
<name>A0A7V0T719_UNCW3</name>
<dbReference type="SUPFAM" id="SSF51971">
    <property type="entry name" value="Nucleotide-binding domain"/>
    <property type="match status" value="2"/>
</dbReference>
<evidence type="ECO:0000256" key="2">
    <source>
        <dbReference type="ARBA" id="ARBA00022630"/>
    </source>
</evidence>
<comment type="subunit">
    <text evidence="11">Heterotetramer of 2 PreA and 2 PreT subunits.</text>
</comment>
<dbReference type="PROSITE" id="PS51379">
    <property type="entry name" value="4FE4S_FER_2"/>
    <property type="match status" value="1"/>
</dbReference>
<proteinExistence type="predicted"/>
<keyword evidence="3" id="KW-0288">FMN</keyword>
<keyword evidence="2" id="KW-0285">Flavoprotein</keyword>
<evidence type="ECO:0000256" key="9">
    <source>
        <dbReference type="ARBA" id="ARBA00048792"/>
    </source>
</evidence>
<keyword evidence="7" id="KW-0411">Iron-sulfur</keyword>
<dbReference type="Pfam" id="PF14691">
    <property type="entry name" value="Fer4_20"/>
    <property type="match status" value="1"/>
</dbReference>
<accession>A0A7V0T719</accession>
<evidence type="ECO:0000256" key="5">
    <source>
        <dbReference type="ARBA" id="ARBA00023002"/>
    </source>
</evidence>
<dbReference type="EC" id="1.3.1.1" evidence="12"/>
<evidence type="ECO:0000256" key="7">
    <source>
        <dbReference type="ARBA" id="ARBA00023014"/>
    </source>
</evidence>
<dbReference type="GO" id="GO:0051536">
    <property type="term" value="F:iron-sulfur cluster binding"/>
    <property type="evidence" value="ECO:0007669"/>
    <property type="project" value="UniProtKB-KW"/>
</dbReference>
<dbReference type="InterPro" id="IPR017900">
    <property type="entry name" value="4Fe4S_Fe_S_CS"/>
</dbReference>
<dbReference type="Pfam" id="PF13450">
    <property type="entry name" value="NAD_binding_8"/>
    <property type="match status" value="1"/>
</dbReference>
<dbReference type="GO" id="GO:0046872">
    <property type="term" value="F:metal ion binding"/>
    <property type="evidence" value="ECO:0007669"/>
    <property type="project" value="UniProtKB-KW"/>
</dbReference>
<dbReference type="PRINTS" id="PR00419">
    <property type="entry name" value="ADXRDTASE"/>
</dbReference>
<dbReference type="Gene3D" id="3.30.70.20">
    <property type="match status" value="1"/>
</dbReference>
<dbReference type="PANTHER" id="PTHR43073">
    <property type="entry name" value="DIHYDROPYRIMIDINE DEHYDROGENASE [NADP(+)]"/>
    <property type="match status" value="1"/>
</dbReference>
<dbReference type="InterPro" id="IPR009051">
    <property type="entry name" value="Helical_ferredxn"/>
</dbReference>
<comment type="catalytic activity">
    <reaction evidence="9">
        <text>5,6-dihydrouracil + NAD(+) = uracil + NADH + H(+)</text>
        <dbReference type="Rhea" id="RHEA:20189"/>
        <dbReference type="ChEBI" id="CHEBI:15378"/>
        <dbReference type="ChEBI" id="CHEBI:15901"/>
        <dbReference type="ChEBI" id="CHEBI:17568"/>
        <dbReference type="ChEBI" id="CHEBI:57540"/>
        <dbReference type="ChEBI" id="CHEBI:57945"/>
        <dbReference type="EC" id="1.3.1.1"/>
    </reaction>
</comment>
<evidence type="ECO:0000259" key="13">
    <source>
        <dbReference type="PROSITE" id="PS51379"/>
    </source>
</evidence>
<feature type="non-terminal residue" evidence="14">
    <location>
        <position position="366"/>
    </location>
</feature>
<keyword evidence="4" id="KW-0479">Metal-binding</keyword>
<dbReference type="Gene3D" id="3.50.50.60">
    <property type="entry name" value="FAD/NAD(P)-binding domain"/>
    <property type="match status" value="2"/>
</dbReference>
<organism evidence="14">
    <name type="scientific">candidate division WOR-3 bacterium</name>
    <dbReference type="NCBI Taxonomy" id="2052148"/>
    <lineage>
        <taxon>Bacteria</taxon>
        <taxon>Bacteria division WOR-3</taxon>
    </lineage>
</organism>
<evidence type="ECO:0000256" key="10">
    <source>
        <dbReference type="ARBA" id="ARBA00049578"/>
    </source>
</evidence>
<reference evidence="14" key="1">
    <citation type="journal article" date="2020" name="mSystems">
        <title>Genome- and Community-Level Interaction Insights into Carbon Utilization and Element Cycling Functions of Hydrothermarchaeota in Hydrothermal Sediment.</title>
        <authorList>
            <person name="Zhou Z."/>
            <person name="Liu Y."/>
            <person name="Xu W."/>
            <person name="Pan J."/>
            <person name="Luo Z.H."/>
            <person name="Li M."/>
        </authorList>
    </citation>
    <scope>NUCLEOTIDE SEQUENCE [LARGE SCALE GENOMIC DNA]</scope>
    <source>
        <strain evidence="14">SpSt-1182</strain>
    </source>
</reference>
<dbReference type="PROSITE" id="PS00198">
    <property type="entry name" value="4FE4S_FER_1"/>
    <property type="match status" value="1"/>
</dbReference>
<dbReference type="SUPFAM" id="SSF46548">
    <property type="entry name" value="alpha-helical ferredoxin"/>
    <property type="match status" value="1"/>
</dbReference>
<gene>
    <name evidence="14" type="ORF">ENN51_07500</name>
</gene>
<comment type="cofactor">
    <cofactor evidence="1">
        <name>FMN</name>
        <dbReference type="ChEBI" id="CHEBI:58210"/>
    </cofactor>
</comment>
<evidence type="ECO:0000256" key="6">
    <source>
        <dbReference type="ARBA" id="ARBA00023004"/>
    </source>
</evidence>
<protein>
    <recommendedName>
        <fullName evidence="12">dihydrouracil dehydrogenase (NAD(+))</fullName>
        <ecNumber evidence="12">1.3.1.1</ecNumber>
    </recommendedName>
</protein>
<dbReference type="AlphaFoldDB" id="A0A7V0T719"/>
<evidence type="ECO:0000256" key="4">
    <source>
        <dbReference type="ARBA" id="ARBA00022723"/>
    </source>
</evidence>
<feature type="domain" description="4Fe-4S ferredoxin-type" evidence="13">
    <location>
        <begin position="100"/>
        <end position="130"/>
    </location>
</feature>
<dbReference type="InterPro" id="IPR028261">
    <property type="entry name" value="DPD_II"/>
</dbReference>
<dbReference type="Proteomes" id="UP000885672">
    <property type="component" value="Unassembled WGS sequence"/>
</dbReference>
<dbReference type="InterPro" id="IPR017896">
    <property type="entry name" value="4Fe4S_Fe-S-bd"/>
</dbReference>
<comment type="caution">
    <text evidence="14">The sequence shown here is derived from an EMBL/GenBank/DDBJ whole genome shotgun (WGS) entry which is preliminary data.</text>
</comment>
<dbReference type="Gene3D" id="1.10.1060.10">
    <property type="entry name" value="Alpha-helical ferredoxin"/>
    <property type="match status" value="1"/>
</dbReference>
<dbReference type="EMBL" id="DSBX01000277">
    <property type="protein sequence ID" value="HDR00109.1"/>
    <property type="molecule type" value="Genomic_DNA"/>
</dbReference>
<evidence type="ECO:0000256" key="1">
    <source>
        <dbReference type="ARBA" id="ARBA00001917"/>
    </source>
</evidence>
<keyword evidence="6" id="KW-0408">Iron</keyword>
<evidence type="ECO:0000256" key="3">
    <source>
        <dbReference type="ARBA" id="ARBA00022643"/>
    </source>
</evidence>
<evidence type="ECO:0000313" key="14">
    <source>
        <dbReference type="EMBL" id="HDR00109.1"/>
    </source>
</evidence>
<dbReference type="GO" id="GO:0004159">
    <property type="term" value="F:dihydropyrimidine dehydrogenase (NAD+) activity"/>
    <property type="evidence" value="ECO:0007669"/>
    <property type="project" value="UniProtKB-EC"/>
</dbReference>
<keyword evidence="5" id="KW-0560">Oxidoreductase</keyword>
<sequence>MSEKQPTGAVLVIGSGIGGIQSSLELADAGFKVYLLDEKPSIGGVMSMLDKTFPTNDCSMCILSPKLVGTGRHPNIELLMYSEFLGLEGEPGSFRARIRRRPRFVDLDKCTGCGDCVKVCPVEVPDSYNQGISLRKATYRLFPQAIPNAFTIEKNDRRAPCRLACPAGVNAQGYVALIAQRKFKEAYELVRERLPFPGVCGRVCHHPCETDCNRKEYESPVSIRALKRFVADYARKGTEETAGTAVESNAAEERQEKVAVVGAGPAGLTCALDLRAKGYRVTVFEAAEKPGGMMRTGIPDYRLPSEVLNQEIADILATGVELRTGAPVRNRRELDALLKDGYKAAFLGFGCQASRTLKMDGMDLKG</sequence>
<evidence type="ECO:0000256" key="12">
    <source>
        <dbReference type="ARBA" id="ARBA00049728"/>
    </source>
</evidence>
<dbReference type="PANTHER" id="PTHR43073:SF2">
    <property type="entry name" value="DIHYDROPYRIMIDINE DEHYDROGENASE [NADP(+)]"/>
    <property type="match status" value="1"/>
</dbReference>
<dbReference type="Pfam" id="PF00037">
    <property type="entry name" value="Fer4"/>
    <property type="match status" value="1"/>
</dbReference>
<evidence type="ECO:0000256" key="8">
    <source>
        <dbReference type="ARBA" id="ARBA00047685"/>
    </source>
</evidence>